<sequence>MLLGSPLHSGPTVTGWEKPSTQQRGGGETRETKAAASARLLPQPLAPRVLSRVRAGSPPPHSPHPLSERPQRKSRRQQILGDLKEGWKKLQERSWVHSLRAGKGCRGTPPPPRPAFQKGTRGYRNRQPSRPRGANRLPTAALSSFPAPPVAPDLGRGDAGELKLTGERADAGVGEREGARCCAQLGQPPLHRLSPSVLESSGRRAAAVSFCSRAQARHPPEVPPLPPLPPPAVTWATARGGARAGRSCAEGPYGDGRKPGFSTFVELSGSPSSS</sequence>
<proteinExistence type="predicted"/>
<evidence type="ECO:0000313" key="2">
    <source>
        <dbReference type="Proteomes" id="UP001652663"/>
    </source>
</evidence>
<gene>
    <name evidence="3" type="primary">LOC139184413</name>
</gene>
<evidence type="ECO:0000313" key="3">
    <source>
        <dbReference type="RefSeq" id="XP_070650276.1"/>
    </source>
</evidence>
<evidence type="ECO:0000256" key="1">
    <source>
        <dbReference type="SAM" id="MobiDB-lite"/>
    </source>
</evidence>
<dbReference type="RefSeq" id="XP_070650276.1">
    <property type="nucleotide sequence ID" value="XM_070794175.1"/>
</dbReference>
<protein>
    <submittedName>
        <fullName evidence="3">Uncharacterized protein</fullName>
    </submittedName>
</protein>
<dbReference type="GeneID" id="139184413"/>
<reference evidence="3" key="1">
    <citation type="submission" date="2025-08" db="UniProtKB">
        <authorList>
            <consortium name="RefSeq"/>
        </authorList>
    </citation>
    <scope>IDENTIFICATION</scope>
    <source>
        <tissue evidence="3">Blood</tissue>
    </source>
</reference>
<keyword evidence="2" id="KW-1185">Reference proteome</keyword>
<name>A0ABM4SR55_BOSIN</name>
<feature type="region of interest" description="Disordered" evidence="1">
    <location>
        <begin position="237"/>
        <end position="274"/>
    </location>
</feature>
<dbReference type="Proteomes" id="UP001652663">
    <property type="component" value="Chromosome 8"/>
</dbReference>
<accession>A0ABM4SR55</accession>
<feature type="region of interest" description="Disordered" evidence="1">
    <location>
        <begin position="1"/>
        <end position="160"/>
    </location>
</feature>
<organism evidence="2 3">
    <name type="scientific">Bos indicus</name>
    <name type="common">Zebu</name>
    <dbReference type="NCBI Taxonomy" id="9915"/>
    <lineage>
        <taxon>Eukaryota</taxon>
        <taxon>Metazoa</taxon>
        <taxon>Chordata</taxon>
        <taxon>Craniata</taxon>
        <taxon>Vertebrata</taxon>
        <taxon>Euteleostomi</taxon>
        <taxon>Mammalia</taxon>
        <taxon>Eutheria</taxon>
        <taxon>Laurasiatheria</taxon>
        <taxon>Artiodactyla</taxon>
        <taxon>Ruminantia</taxon>
        <taxon>Pecora</taxon>
        <taxon>Bovidae</taxon>
        <taxon>Bovinae</taxon>
        <taxon>Bos</taxon>
    </lineage>
</organism>
<feature type="compositionally biased region" description="Basic and acidic residues" evidence="1">
    <location>
        <begin position="82"/>
        <end position="95"/>
    </location>
</feature>